<proteinExistence type="predicted"/>
<dbReference type="Proteomes" id="UP001732700">
    <property type="component" value="Chromosome 7D"/>
</dbReference>
<organism evidence="1 2">
    <name type="scientific">Avena sativa</name>
    <name type="common">Oat</name>
    <dbReference type="NCBI Taxonomy" id="4498"/>
    <lineage>
        <taxon>Eukaryota</taxon>
        <taxon>Viridiplantae</taxon>
        <taxon>Streptophyta</taxon>
        <taxon>Embryophyta</taxon>
        <taxon>Tracheophyta</taxon>
        <taxon>Spermatophyta</taxon>
        <taxon>Magnoliopsida</taxon>
        <taxon>Liliopsida</taxon>
        <taxon>Poales</taxon>
        <taxon>Poaceae</taxon>
        <taxon>BOP clade</taxon>
        <taxon>Pooideae</taxon>
        <taxon>Poodae</taxon>
        <taxon>Poeae</taxon>
        <taxon>Poeae Chloroplast Group 1 (Aveneae type)</taxon>
        <taxon>Aveninae</taxon>
        <taxon>Avena</taxon>
    </lineage>
</organism>
<reference evidence="1" key="2">
    <citation type="submission" date="2025-09" db="UniProtKB">
        <authorList>
            <consortium name="EnsemblPlants"/>
        </authorList>
    </citation>
    <scope>IDENTIFICATION</scope>
</reference>
<keyword evidence="2" id="KW-1185">Reference proteome</keyword>
<name>A0ACD6AF41_AVESA</name>
<accession>A0ACD6AF41</accession>
<reference evidence="1" key="1">
    <citation type="submission" date="2021-05" db="EMBL/GenBank/DDBJ databases">
        <authorList>
            <person name="Scholz U."/>
            <person name="Mascher M."/>
            <person name="Fiebig A."/>
        </authorList>
    </citation>
    <scope>NUCLEOTIDE SEQUENCE [LARGE SCALE GENOMIC DNA]</scope>
</reference>
<protein>
    <submittedName>
        <fullName evidence="1">Uncharacterized protein</fullName>
    </submittedName>
</protein>
<sequence>MAASQSPWTTTASTCAPETAHGTHLFKVDGYSLYRGVGVGECIKSAAFAVGGHDWCLCLYPDGDSEDSKNWVSVYLELKTKKAEVRALYDLRIVNSTTRPPQPLYTGPNPSGIEPRVFDTVHDEASLWGHTKFFRKTETEKYVLDDILLIKCDLTVIKFKEAQVAEAKMYDGLQVPPSDLSNHLGKLLEATEGADVAFKVEKEVFQAHKIILAMRSPVFMAEFYGPMRDEQGRSIVVEGMQPAVFRGLLHFIYTDSLPPMDDLNDIEYEEMVRHLLVAADRYAMERMKLMCESKLCESLYIETVATTLALADQHHCSQLKDACINFINSSNRMYDVVASEGYEHLKRACPTIIADIWEKTAKTRRF</sequence>
<evidence type="ECO:0000313" key="1">
    <source>
        <dbReference type="EnsemblPlants" id="AVESA.00010b.r2.7DG1345810.1.CDS.1"/>
    </source>
</evidence>
<dbReference type="EnsemblPlants" id="AVESA.00010b.r2.7DG1345810.1">
    <property type="protein sequence ID" value="AVESA.00010b.r2.7DG1345810.1.CDS.1"/>
    <property type="gene ID" value="AVESA.00010b.r2.7DG1345810"/>
</dbReference>
<evidence type="ECO:0000313" key="2">
    <source>
        <dbReference type="Proteomes" id="UP001732700"/>
    </source>
</evidence>